<evidence type="ECO:0000259" key="1">
    <source>
        <dbReference type="Pfam" id="PF09159"/>
    </source>
</evidence>
<dbReference type="CDD" id="cd16963">
    <property type="entry name" value="CCE1"/>
    <property type="match status" value="1"/>
</dbReference>
<evidence type="ECO:0000313" key="2">
    <source>
        <dbReference type="EMBL" id="PVH13644.1"/>
    </source>
</evidence>
<name>A0A2V1A8A6_9ASCO</name>
<dbReference type="AlphaFoldDB" id="A0A2V1A8A6"/>
<sequence length="321" mass="36312">MLQRQKLATLHGLALHCGYPAIGNKTARVKAIEESCFSVNTQPLNILSIDIGIKNFSYAKLSYAGVPAKSIGLFDWNHVNLHNRFGLPEANSSTSLSKSYMAQLAVSVVDQILLGEWVPSLILMESQRTRSNTNSATLPNVLLNYTLEHMIYAAFAARQHTHPAFKDVPIVATNSTKMVNFWINRFVNKDKRMTATFSKKLRAGLLFGWLSDAKSSPIDLSELSSRLPDDFASFSYRKKVSAFLDSFSFETSPGKADDLVDCLLYNIASYQQLRHHLELQPYIKEEKDVEELVHRWDESHIAYVKPVVDEFDLEFRPEYAS</sequence>
<dbReference type="InterPro" id="IPR039197">
    <property type="entry name" value="Mrs1/Cce1"/>
</dbReference>
<dbReference type="GO" id="GO:0000403">
    <property type="term" value="F:Y-form DNA binding"/>
    <property type="evidence" value="ECO:0007669"/>
    <property type="project" value="TreeGrafter"/>
</dbReference>
<dbReference type="GO" id="GO:0005739">
    <property type="term" value="C:mitochondrion"/>
    <property type="evidence" value="ECO:0007669"/>
    <property type="project" value="TreeGrafter"/>
</dbReference>
<organism evidence="2 3">
    <name type="scientific">Candidozyma duobushaemuli</name>
    <dbReference type="NCBI Taxonomy" id="1231522"/>
    <lineage>
        <taxon>Eukaryota</taxon>
        <taxon>Fungi</taxon>
        <taxon>Dikarya</taxon>
        <taxon>Ascomycota</taxon>
        <taxon>Saccharomycotina</taxon>
        <taxon>Pichiomycetes</taxon>
        <taxon>Metschnikowiaceae</taxon>
        <taxon>Candidozyma</taxon>
    </lineage>
</organism>
<evidence type="ECO:0000313" key="3">
    <source>
        <dbReference type="Proteomes" id="UP000244406"/>
    </source>
</evidence>
<comment type="caution">
    <text evidence="2">The sequence shown here is derived from an EMBL/GenBank/DDBJ whole genome shotgun (WGS) entry which is preliminary data.</text>
</comment>
<reference evidence="2 3" key="1">
    <citation type="submission" date="2017-12" db="EMBL/GenBank/DDBJ databases">
        <title>Genome Sequence of the Amphotericin B-resistant Candida duobushaemulonii strain, B09383.</title>
        <authorList>
            <person name="Chow N.A."/>
            <person name="Gade L."/>
            <person name="Batra D."/>
            <person name="Rowe L.A."/>
            <person name="Loparev V.N."/>
            <person name="Litvintseva A.P."/>
        </authorList>
    </citation>
    <scope>NUCLEOTIDE SEQUENCE [LARGE SCALE GENOMIC DNA]</scope>
    <source>
        <strain evidence="2 3">B09383</strain>
    </source>
</reference>
<dbReference type="InterPro" id="IPR036397">
    <property type="entry name" value="RNaseH_sf"/>
</dbReference>
<dbReference type="Gene3D" id="3.30.420.10">
    <property type="entry name" value="Ribonuclease H-like superfamily/Ribonuclease H"/>
    <property type="match status" value="1"/>
</dbReference>
<dbReference type="InterPro" id="IPR015242">
    <property type="entry name" value="Ydc2_cat"/>
</dbReference>
<dbReference type="InterPro" id="IPR012337">
    <property type="entry name" value="RNaseH-like_sf"/>
</dbReference>
<dbReference type="Proteomes" id="UP000244406">
    <property type="component" value="Unassembled WGS sequence"/>
</dbReference>
<dbReference type="VEuPathDB" id="FungiDB:CXQ87_001755"/>
<dbReference type="PANTHER" id="PTHR28072:SF1">
    <property type="entry name" value="CRUCIFORM CUTTING ENDONUCLEASE 1, MITOCHONDRIAL-RELATED"/>
    <property type="match status" value="1"/>
</dbReference>
<protein>
    <recommendedName>
        <fullName evidence="1">Mitochondrial resolvase Ydc2 catalytic domain-containing protein</fullName>
    </recommendedName>
</protein>
<feature type="domain" description="Mitochondrial resolvase Ydc2 catalytic" evidence="1">
    <location>
        <begin position="46"/>
        <end position="278"/>
    </location>
</feature>
<dbReference type="GeneID" id="37001755"/>
<dbReference type="SUPFAM" id="SSF53098">
    <property type="entry name" value="Ribonuclease H-like"/>
    <property type="match status" value="1"/>
</dbReference>
<accession>A0A2V1A8A6</accession>
<dbReference type="EMBL" id="PKFP01000001">
    <property type="protein sequence ID" value="PVH13644.1"/>
    <property type="molecule type" value="Genomic_DNA"/>
</dbReference>
<gene>
    <name evidence="2" type="ORF">CXQ87_001755</name>
</gene>
<dbReference type="GO" id="GO:0000402">
    <property type="term" value="F:crossed form four-way junction DNA binding"/>
    <property type="evidence" value="ECO:0007669"/>
    <property type="project" value="TreeGrafter"/>
</dbReference>
<keyword evidence="3" id="KW-1185">Reference proteome</keyword>
<dbReference type="PANTHER" id="PTHR28072">
    <property type="entry name" value="CRUCIFORM CUTTING ENDONUCLEASE 1, MITOCHONDRIAL-RELATED"/>
    <property type="match status" value="1"/>
</dbReference>
<dbReference type="GO" id="GO:0004520">
    <property type="term" value="F:DNA endonuclease activity"/>
    <property type="evidence" value="ECO:0007669"/>
    <property type="project" value="TreeGrafter"/>
</dbReference>
<dbReference type="RefSeq" id="XP_025334584.1">
    <property type="nucleotide sequence ID" value="XM_025480284.1"/>
</dbReference>
<dbReference type="GO" id="GO:0070336">
    <property type="term" value="F:flap-structured DNA binding"/>
    <property type="evidence" value="ECO:0007669"/>
    <property type="project" value="TreeGrafter"/>
</dbReference>
<proteinExistence type="predicted"/>
<dbReference type="Pfam" id="PF09159">
    <property type="entry name" value="Ydc2-catalyt"/>
    <property type="match status" value="1"/>
</dbReference>